<accession>A0A7W3RCC3</accession>
<dbReference type="PRINTS" id="PR01988">
    <property type="entry name" value="EXPORTERBACE"/>
</dbReference>
<feature type="transmembrane region" description="Helical" evidence="7">
    <location>
        <begin position="367"/>
        <end position="386"/>
    </location>
</feature>
<protein>
    <submittedName>
        <fullName evidence="9">MFS family permease</fullName>
    </submittedName>
</protein>
<evidence type="ECO:0000256" key="6">
    <source>
        <dbReference type="SAM" id="MobiDB-lite"/>
    </source>
</evidence>
<feature type="transmembrane region" description="Helical" evidence="7">
    <location>
        <begin position="73"/>
        <end position="93"/>
    </location>
</feature>
<dbReference type="Proteomes" id="UP000539313">
    <property type="component" value="Unassembled WGS sequence"/>
</dbReference>
<feature type="domain" description="Major facilitator superfamily (MFS) profile" evidence="8">
    <location>
        <begin position="1"/>
        <end position="189"/>
    </location>
</feature>
<feature type="transmembrane region" description="Helical" evidence="7">
    <location>
        <begin position="12"/>
        <end position="35"/>
    </location>
</feature>
<evidence type="ECO:0000313" key="10">
    <source>
        <dbReference type="Proteomes" id="UP000539313"/>
    </source>
</evidence>
<evidence type="ECO:0000256" key="2">
    <source>
        <dbReference type="ARBA" id="ARBA00022475"/>
    </source>
</evidence>
<dbReference type="InterPro" id="IPR036259">
    <property type="entry name" value="MFS_trans_sf"/>
</dbReference>
<dbReference type="PROSITE" id="PS50850">
    <property type="entry name" value="MFS"/>
    <property type="match status" value="1"/>
</dbReference>
<feature type="region of interest" description="Disordered" evidence="6">
    <location>
        <begin position="393"/>
        <end position="415"/>
    </location>
</feature>
<dbReference type="RefSeq" id="WP_182708338.1">
    <property type="nucleotide sequence ID" value="NZ_JACJII010000001.1"/>
</dbReference>
<dbReference type="Gene3D" id="1.20.1250.20">
    <property type="entry name" value="MFS general substrate transporter like domains"/>
    <property type="match status" value="1"/>
</dbReference>
<dbReference type="EMBL" id="JACJII010000001">
    <property type="protein sequence ID" value="MBA9007937.1"/>
    <property type="molecule type" value="Genomic_DNA"/>
</dbReference>
<evidence type="ECO:0000256" key="7">
    <source>
        <dbReference type="SAM" id="Phobius"/>
    </source>
</evidence>
<reference evidence="9 10" key="1">
    <citation type="submission" date="2020-08" db="EMBL/GenBank/DDBJ databases">
        <title>Sequencing the genomes of 1000 actinobacteria strains.</title>
        <authorList>
            <person name="Klenk H.-P."/>
        </authorList>
    </citation>
    <scope>NUCLEOTIDE SEQUENCE [LARGE SCALE GENOMIC DNA]</scope>
    <source>
        <strain evidence="9 10">DSM 45823</strain>
    </source>
</reference>
<dbReference type="AlphaFoldDB" id="A0A7W3RCC3"/>
<dbReference type="InterPro" id="IPR011701">
    <property type="entry name" value="MFS"/>
</dbReference>
<evidence type="ECO:0000256" key="3">
    <source>
        <dbReference type="ARBA" id="ARBA00022692"/>
    </source>
</evidence>
<evidence type="ECO:0000256" key="5">
    <source>
        <dbReference type="ARBA" id="ARBA00023136"/>
    </source>
</evidence>
<comment type="caution">
    <text evidence="9">The sequence shown here is derived from an EMBL/GenBank/DDBJ whole genome shotgun (WGS) entry which is preliminary data.</text>
</comment>
<keyword evidence="4 7" id="KW-1133">Transmembrane helix</keyword>
<name>A0A7W3RCC3_9ACTN</name>
<sequence length="415" mass="42801">MRVLLRNRGFQLLVFGQTLSTLGDRALIIAFGIWVKELTGSNAAAGGAFFFVALPFLFAPFAGVIVDRFPRRAVFIVTNLVMACLLLMTLLVRSAEDVWLLYAVILCYGVSAVIITAAQGALVSAIVDDDDLPAANGLLQTAGDGVKLLAPLIGAALFTLAGGHVVALLDSATFVAAAVAVWLVRAPGDRRHVQGALRLREELLSGLRYVFASPALRNMLLALGLALLVCGFSQTLVFAIVDEGLHRTAAFIGVLSCAQGAGAIAAGLAAGAATRRIGDIRLVVAGIAGTSAASVVYLVPNAVVVCVGAFLFGAGICWTTVGMITAVQRRTPDDTRGRALAASMGIVSTPQTVSIALGAGLSLLVDYRLLLVVMAAVTAACAVWLARAPNDAPAVRPAPMPEDASGGKEATSPGR</sequence>
<keyword evidence="5 7" id="KW-0472">Membrane</keyword>
<keyword evidence="3 7" id="KW-0812">Transmembrane</keyword>
<dbReference type="GO" id="GO:0022857">
    <property type="term" value="F:transmembrane transporter activity"/>
    <property type="evidence" value="ECO:0007669"/>
    <property type="project" value="InterPro"/>
</dbReference>
<comment type="subcellular location">
    <subcellularLocation>
        <location evidence="1">Cell membrane</location>
        <topology evidence="1">Multi-pass membrane protein</topology>
    </subcellularLocation>
</comment>
<evidence type="ECO:0000256" key="4">
    <source>
        <dbReference type="ARBA" id="ARBA00022989"/>
    </source>
</evidence>
<dbReference type="PANTHER" id="PTHR23513:SF6">
    <property type="entry name" value="MAJOR FACILITATOR SUPERFAMILY ASSOCIATED DOMAIN-CONTAINING PROTEIN"/>
    <property type="match status" value="1"/>
</dbReference>
<feature type="transmembrane region" description="Helical" evidence="7">
    <location>
        <begin position="247"/>
        <end position="270"/>
    </location>
</feature>
<feature type="transmembrane region" description="Helical" evidence="7">
    <location>
        <begin position="99"/>
        <end position="127"/>
    </location>
</feature>
<gene>
    <name evidence="9" type="ORF">HNR21_006819</name>
</gene>
<feature type="transmembrane region" description="Helical" evidence="7">
    <location>
        <begin position="47"/>
        <end position="66"/>
    </location>
</feature>
<feature type="transmembrane region" description="Helical" evidence="7">
    <location>
        <begin position="305"/>
        <end position="327"/>
    </location>
</feature>
<organism evidence="9 10">
    <name type="scientific">Thermomonospora cellulosilytica</name>
    <dbReference type="NCBI Taxonomy" id="1411118"/>
    <lineage>
        <taxon>Bacteria</taxon>
        <taxon>Bacillati</taxon>
        <taxon>Actinomycetota</taxon>
        <taxon>Actinomycetes</taxon>
        <taxon>Streptosporangiales</taxon>
        <taxon>Thermomonosporaceae</taxon>
        <taxon>Thermomonospora</taxon>
    </lineage>
</organism>
<feature type="transmembrane region" description="Helical" evidence="7">
    <location>
        <begin position="282"/>
        <end position="299"/>
    </location>
</feature>
<evidence type="ECO:0000259" key="8">
    <source>
        <dbReference type="PROSITE" id="PS50850"/>
    </source>
</evidence>
<dbReference type="Pfam" id="PF07690">
    <property type="entry name" value="MFS_1"/>
    <property type="match status" value="1"/>
</dbReference>
<keyword evidence="2" id="KW-1003">Cell membrane</keyword>
<proteinExistence type="predicted"/>
<feature type="transmembrane region" description="Helical" evidence="7">
    <location>
        <begin position="339"/>
        <end position="361"/>
    </location>
</feature>
<dbReference type="SUPFAM" id="SSF103473">
    <property type="entry name" value="MFS general substrate transporter"/>
    <property type="match status" value="1"/>
</dbReference>
<dbReference type="PANTHER" id="PTHR23513">
    <property type="entry name" value="INTEGRAL MEMBRANE EFFLUX PROTEIN-RELATED"/>
    <property type="match status" value="1"/>
</dbReference>
<dbReference type="InterPro" id="IPR022324">
    <property type="entry name" value="Bacilysin_exporter_BacE_put"/>
</dbReference>
<feature type="transmembrane region" description="Helical" evidence="7">
    <location>
        <begin position="148"/>
        <end position="166"/>
    </location>
</feature>
<evidence type="ECO:0000256" key="1">
    <source>
        <dbReference type="ARBA" id="ARBA00004651"/>
    </source>
</evidence>
<keyword evidence="10" id="KW-1185">Reference proteome</keyword>
<dbReference type="CDD" id="cd06173">
    <property type="entry name" value="MFS_MefA_like"/>
    <property type="match status" value="1"/>
</dbReference>
<dbReference type="InterPro" id="IPR020846">
    <property type="entry name" value="MFS_dom"/>
</dbReference>
<evidence type="ECO:0000313" key="9">
    <source>
        <dbReference type="EMBL" id="MBA9007937.1"/>
    </source>
</evidence>
<dbReference type="GO" id="GO:0005886">
    <property type="term" value="C:plasma membrane"/>
    <property type="evidence" value="ECO:0007669"/>
    <property type="project" value="UniProtKB-SubCell"/>
</dbReference>
<feature type="transmembrane region" description="Helical" evidence="7">
    <location>
        <begin position="220"/>
        <end position="241"/>
    </location>
</feature>